<gene>
    <name evidence="4" type="ORF">MCHLO_01099</name>
</gene>
<keyword evidence="2" id="KW-1133">Transmembrane helix</keyword>
<proteinExistence type="predicted"/>
<dbReference type="Pfam" id="PF20151">
    <property type="entry name" value="DUF6533"/>
    <property type="match status" value="1"/>
</dbReference>
<keyword evidence="2" id="KW-0812">Transmembrane</keyword>
<evidence type="ECO:0000256" key="1">
    <source>
        <dbReference type="SAM" id="MobiDB-lite"/>
    </source>
</evidence>
<dbReference type="Proteomes" id="UP000815677">
    <property type="component" value="Unassembled WGS sequence"/>
</dbReference>
<keyword evidence="5" id="KW-1185">Reference proteome</keyword>
<organism evidence="4 5">
    <name type="scientific">Mycena chlorophos</name>
    <name type="common">Agaric fungus</name>
    <name type="synonym">Agaricus chlorophos</name>
    <dbReference type="NCBI Taxonomy" id="658473"/>
    <lineage>
        <taxon>Eukaryota</taxon>
        <taxon>Fungi</taxon>
        <taxon>Dikarya</taxon>
        <taxon>Basidiomycota</taxon>
        <taxon>Agaricomycotina</taxon>
        <taxon>Agaricomycetes</taxon>
        <taxon>Agaricomycetidae</taxon>
        <taxon>Agaricales</taxon>
        <taxon>Marasmiineae</taxon>
        <taxon>Mycenaceae</taxon>
        <taxon>Mycena</taxon>
    </lineage>
</organism>
<keyword evidence="2" id="KW-0472">Membrane</keyword>
<accession>A0ABQ0KWY0</accession>
<evidence type="ECO:0000256" key="2">
    <source>
        <dbReference type="SAM" id="Phobius"/>
    </source>
</evidence>
<feature type="transmembrane region" description="Helical" evidence="2">
    <location>
        <begin position="674"/>
        <end position="697"/>
    </location>
</feature>
<dbReference type="EMBL" id="DF838976">
    <property type="protein sequence ID" value="GAT43418.1"/>
    <property type="molecule type" value="Genomic_DNA"/>
</dbReference>
<evidence type="ECO:0000313" key="4">
    <source>
        <dbReference type="EMBL" id="GAT43418.1"/>
    </source>
</evidence>
<feature type="transmembrane region" description="Helical" evidence="2">
    <location>
        <begin position="629"/>
        <end position="650"/>
    </location>
</feature>
<evidence type="ECO:0000313" key="5">
    <source>
        <dbReference type="Proteomes" id="UP000815677"/>
    </source>
</evidence>
<dbReference type="InterPro" id="IPR045340">
    <property type="entry name" value="DUF6533"/>
</dbReference>
<feature type="transmembrane region" description="Helical" evidence="2">
    <location>
        <begin position="742"/>
        <end position="764"/>
    </location>
</feature>
<protein>
    <recommendedName>
        <fullName evidence="3">DUF6533 domain-containing protein</fullName>
    </recommendedName>
</protein>
<feature type="transmembrane region" description="Helical" evidence="2">
    <location>
        <begin position="718"/>
        <end position="736"/>
    </location>
</feature>
<feature type="transmembrane region" description="Helical" evidence="2">
    <location>
        <begin position="560"/>
        <end position="584"/>
    </location>
</feature>
<feature type="region of interest" description="Disordered" evidence="1">
    <location>
        <begin position="489"/>
        <end position="512"/>
    </location>
</feature>
<name>A0ABQ0KWY0_MYCCL</name>
<reference evidence="4" key="1">
    <citation type="submission" date="2014-09" db="EMBL/GenBank/DDBJ databases">
        <title>Genome sequence of the luminous mushroom Mycena chlorophos for searching fungal bioluminescence genes.</title>
        <authorList>
            <person name="Tanaka Y."/>
            <person name="Kasuga D."/>
            <person name="Oba Y."/>
            <person name="Hase S."/>
            <person name="Sato K."/>
            <person name="Oba Y."/>
            <person name="Sakakibara Y."/>
        </authorList>
    </citation>
    <scope>NUCLEOTIDE SEQUENCE</scope>
</reference>
<feature type="region of interest" description="Disordered" evidence="1">
    <location>
        <begin position="772"/>
        <end position="808"/>
    </location>
</feature>
<feature type="region of interest" description="Disordered" evidence="1">
    <location>
        <begin position="825"/>
        <end position="864"/>
    </location>
</feature>
<sequence length="864" mass="94928">MPTPARLEAELKRDFPSPFRLPQLKFEVTSGCDALLRRLCTAIQSDTEVAFTTVGDDFENDAVALCIAMLGGTEATLKAVEAAQAESLLVCQRCGEDGKPSRLGGWSTPTGAGAADGLSRRMGSDWGWCSHFDAIYLRDSTLEGDGTGPTQLKTEFPALFPAVPLRFTAAFGWTFLLRRLCAALQQVSTLTRTVSTFALVGEKFGALRLQLRAPDANGDVSKKYDLVFKSRREDRGNAKGLNATMYDAAYDAIGESRALCARCGDWGQIASQPSEMGNVPVWCRECIDLVNVEGNGQRWETTFPSLFRYQGIETSIGNGWVELLSRLCFALRHEPDVAFAQVKEKFGGLRAAYMRGASDQAWEKRTHVGAESLLVCERAWMSSGWTSGCTGGSWRMRRATRIPTRLWVWLPKDRGDGNEAVQNAFNLLPQVFVNNLLVDPDRIVNSTASAKVGEIVVAKIPPLNRQEQFQSATGGRSLQLSSLNEAPSRINTVKRPPPTAAAPRPRTHARSRMAPTSSPALIAAYLRVAADSISLFDYLQTFPAEVRLYRRQKNFCRPSVACILFILVRYLGFINVILANIGFFFNGFSESSCQHYYMLVPVFKLFLYMASQVILGLRTYAVSRRNPWVLWMLVAVFTICTVPELLATFYRRIPVFHNGACTSGNAEGVSVASYFYVGALAYDLIAMSTTFTYLIKFSTQSRISIFSSSLAELMLQDGITYFLALSAMNVLNFIFFRNSNSVIQSSASTLGLATTMIFSARFILNLSEHARADGRSGDNTHSSRSRGIGFSGGRRGDPARELANSTSPDGGIVVRVVKDVITMNDMSDSMDVKHNGGDESDGEVRSTNGSKGGRRGESWGPQMV</sequence>
<evidence type="ECO:0000259" key="3">
    <source>
        <dbReference type="Pfam" id="PF20151"/>
    </source>
</evidence>
<feature type="domain" description="DUF6533" evidence="3">
    <location>
        <begin position="525"/>
        <end position="574"/>
    </location>
</feature>
<feature type="transmembrane region" description="Helical" evidence="2">
    <location>
        <begin position="596"/>
        <end position="617"/>
    </location>
</feature>